<dbReference type="PANTHER" id="PTHR38332">
    <property type="entry name" value="PROTEIN CBG11604"/>
    <property type="match status" value="1"/>
</dbReference>
<keyword evidence="3" id="KW-0472">Membrane</keyword>
<keyword evidence="5" id="KW-1185">Reference proteome</keyword>
<feature type="signal peptide" evidence="4">
    <location>
        <begin position="1"/>
        <end position="25"/>
    </location>
</feature>
<dbReference type="PANTHER" id="PTHR38332:SF1">
    <property type="entry name" value="RE49668P"/>
    <property type="match status" value="1"/>
</dbReference>
<dbReference type="InterPro" id="IPR031424">
    <property type="entry name" value="QVR-like"/>
</dbReference>
<keyword evidence="3" id="KW-1133">Transmembrane helix</keyword>
<evidence type="ECO:0000313" key="6">
    <source>
        <dbReference type="RefSeq" id="XP_013415678.1"/>
    </source>
</evidence>
<reference evidence="6" key="1">
    <citation type="submission" date="2025-08" db="UniProtKB">
        <authorList>
            <consortium name="RefSeq"/>
        </authorList>
    </citation>
    <scope>IDENTIFICATION</scope>
    <source>
        <tissue evidence="6">Gonads</tissue>
    </source>
</reference>
<organism evidence="5 6">
    <name type="scientific">Lingula anatina</name>
    <name type="common">Brachiopod</name>
    <name type="synonym">Lingula unguis</name>
    <dbReference type="NCBI Taxonomy" id="7574"/>
    <lineage>
        <taxon>Eukaryota</taxon>
        <taxon>Metazoa</taxon>
        <taxon>Spiralia</taxon>
        <taxon>Lophotrochozoa</taxon>
        <taxon>Brachiopoda</taxon>
        <taxon>Linguliformea</taxon>
        <taxon>Lingulata</taxon>
        <taxon>Lingulida</taxon>
        <taxon>Linguloidea</taxon>
        <taxon>Lingulidae</taxon>
        <taxon>Lingula</taxon>
    </lineage>
</organism>
<dbReference type="InParanoid" id="A0A1S3JZ57"/>
<feature type="transmembrane region" description="Helical" evidence="3">
    <location>
        <begin position="142"/>
        <end position="160"/>
    </location>
</feature>
<dbReference type="AlphaFoldDB" id="A0A1S3JZ57"/>
<dbReference type="GeneID" id="106177459"/>
<dbReference type="Pfam" id="PF17064">
    <property type="entry name" value="QVR"/>
    <property type="match status" value="1"/>
</dbReference>
<keyword evidence="1 4" id="KW-0732">Signal</keyword>
<dbReference type="OrthoDB" id="75169at2759"/>
<sequence>MGRSLVMGVAITLCYMFFLVGKVSTIGCYVCTSINHSELACEDKFEPLNGSYYVPDCMGSRKDQDGLFPATSCIKLIGVDEPNNYTVTVRTCVTNSGGTTSETEIDVVSHCGWIRRISLDGTEMDGCVVSCNTDGCNSGGRLFPYVSLTAVIGIIAYKLLNRDVA</sequence>
<evidence type="ECO:0000256" key="3">
    <source>
        <dbReference type="SAM" id="Phobius"/>
    </source>
</evidence>
<evidence type="ECO:0000256" key="4">
    <source>
        <dbReference type="SAM" id="SignalP"/>
    </source>
</evidence>
<protein>
    <submittedName>
        <fullName evidence="6">Uncharacterized protein LOC106177459</fullName>
    </submittedName>
</protein>
<proteinExistence type="predicted"/>
<evidence type="ECO:0000256" key="2">
    <source>
        <dbReference type="ARBA" id="ARBA00023180"/>
    </source>
</evidence>
<dbReference type="GO" id="GO:0032222">
    <property type="term" value="P:regulation of synaptic transmission, cholinergic"/>
    <property type="evidence" value="ECO:0007669"/>
    <property type="project" value="InterPro"/>
</dbReference>
<accession>A0A1S3JZ57</accession>
<dbReference type="RefSeq" id="XP_013415678.1">
    <property type="nucleotide sequence ID" value="XM_013560224.2"/>
</dbReference>
<gene>
    <name evidence="6" type="primary">LOC106177459</name>
</gene>
<keyword evidence="3" id="KW-0812">Transmembrane</keyword>
<evidence type="ECO:0000313" key="5">
    <source>
        <dbReference type="Proteomes" id="UP000085678"/>
    </source>
</evidence>
<dbReference type="FunCoup" id="A0A1S3JZ57">
    <property type="interactions" value="3"/>
</dbReference>
<feature type="chain" id="PRO_5010363336" evidence="4">
    <location>
        <begin position="26"/>
        <end position="165"/>
    </location>
</feature>
<evidence type="ECO:0000256" key="1">
    <source>
        <dbReference type="ARBA" id="ARBA00022729"/>
    </source>
</evidence>
<keyword evidence="2" id="KW-0325">Glycoprotein</keyword>
<dbReference type="GO" id="GO:0030431">
    <property type="term" value="P:sleep"/>
    <property type="evidence" value="ECO:0007669"/>
    <property type="project" value="InterPro"/>
</dbReference>
<dbReference type="Proteomes" id="UP000085678">
    <property type="component" value="Unplaced"/>
</dbReference>
<dbReference type="KEGG" id="lak:106177459"/>
<name>A0A1S3JZ57_LINAN</name>